<accession>A0AAD7ZEJ9</accession>
<protein>
    <submittedName>
        <fullName evidence="6">Uncharacterized protein</fullName>
    </submittedName>
</protein>
<name>A0AAD7ZEJ9_DIPPU</name>
<keyword evidence="7" id="KW-1185">Reference proteome</keyword>
<proteinExistence type="predicted"/>
<evidence type="ECO:0000256" key="1">
    <source>
        <dbReference type="ARBA" id="ARBA00004141"/>
    </source>
</evidence>
<keyword evidence="3 5" id="KW-1133">Transmembrane helix</keyword>
<dbReference type="EMBL" id="JASPKZ010008858">
    <property type="protein sequence ID" value="KAJ9578842.1"/>
    <property type="molecule type" value="Genomic_DNA"/>
</dbReference>
<evidence type="ECO:0000256" key="3">
    <source>
        <dbReference type="ARBA" id="ARBA00022989"/>
    </source>
</evidence>
<gene>
    <name evidence="6" type="ORF">L9F63_004946</name>
</gene>
<comment type="caution">
    <text evidence="6">The sequence shown here is derived from an EMBL/GenBank/DDBJ whole genome shotgun (WGS) entry which is preliminary data.</text>
</comment>
<comment type="subcellular location">
    <subcellularLocation>
        <location evidence="1">Membrane</location>
        <topology evidence="1">Multi-pass membrane protein</topology>
    </subcellularLocation>
</comment>
<keyword evidence="4 5" id="KW-0472">Membrane</keyword>
<organism evidence="6 7">
    <name type="scientific">Diploptera punctata</name>
    <name type="common">Pacific beetle cockroach</name>
    <dbReference type="NCBI Taxonomy" id="6984"/>
    <lineage>
        <taxon>Eukaryota</taxon>
        <taxon>Metazoa</taxon>
        <taxon>Ecdysozoa</taxon>
        <taxon>Arthropoda</taxon>
        <taxon>Hexapoda</taxon>
        <taxon>Insecta</taxon>
        <taxon>Pterygota</taxon>
        <taxon>Neoptera</taxon>
        <taxon>Polyneoptera</taxon>
        <taxon>Dictyoptera</taxon>
        <taxon>Blattodea</taxon>
        <taxon>Blaberoidea</taxon>
        <taxon>Blaberidae</taxon>
        <taxon>Diplopterinae</taxon>
        <taxon>Diploptera</taxon>
    </lineage>
</organism>
<dbReference type="Proteomes" id="UP001233999">
    <property type="component" value="Unassembled WGS sequence"/>
</dbReference>
<dbReference type="Gene3D" id="1.10.3430.10">
    <property type="entry name" value="Ammonium transporter AmtB like domains"/>
    <property type="match status" value="1"/>
</dbReference>
<dbReference type="GO" id="GO:0016020">
    <property type="term" value="C:membrane"/>
    <property type="evidence" value="ECO:0007669"/>
    <property type="project" value="UniProtKB-SubCell"/>
</dbReference>
<evidence type="ECO:0000256" key="2">
    <source>
        <dbReference type="ARBA" id="ARBA00022692"/>
    </source>
</evidence>
<evidence type="ECO:0000313" key="7">
    <source>
        <dbReference type="Proteomes" id="UP001233999"/>
    </source>
</evidence>
<evidence type="ECO:0000256" key="5">
    <source>
        <dbReference type="SAM" id="Phobius"/>
    </source>
</evidence>
<evidence type="ECO:0000313" key="6">
    <source>
        <dbReference type="EMBL" id="KAJ9578842.1"/>
    </source>
</evidence>
<reference evidence="6" key="2">
    <citation type="submission" date="2023-05" db="EMBL/GenBank/DDBJ databases">
        <authorList>
            <person name="Fouks B."/>
        </authorList>
    </citation>
    <scope>NUCLEOTIDE SEQUENCE</scope>
    <source>
        <strain evidence="6">Stay&amp;Tobe</strain>
        <tissue evidence="6">Testes</tissue>
    </source>
</reference>
<dbReference type="AlphaFoldDB" id="A0AAD7ZEJ9"/>
<keyword evidence="2 5" id="KW-0812">Transmembrane</keyword>
<evidence type="ECO:0000256" key="4">
    <source>
        <dbReference type="ARBA" id="ARBA00023136"/>
    </source>
</evidence>
<reference evidence="6" key="1">
    <citation type="journal article" date="2023" name="IScience">
        <title>Live-bearing cockroach genome reveals convergent evolutionary mechanisms linked to viviparity in insects and beyond.</title>
        <authorList>
            <person name="Fouks B."/>
            <person name="Harrison M.C."/>
            <person name="Mikhailova A.A."/>
            <person name="Marchal E."/>
            <person name="English S."/>
            <person name="Carruthers M."/>
            <person name="Jennings E.C."/>
            <person name="Chiamaka E.L."/>
            <person name="Frigard R.A."/>
            <person name="Pippel M."/>
            <person name="Attardo G.M."/>
            <person name="Benoit J.B."/>
            <person name="Bornberg-Bauer E."/>
            <person name="Tobe S.S."/>
        </authorList>
    </citation>
    <scope>NUCLEOTIDE SEQUENCE</scope>
    <source>
        <strain evidence="6">Stay&amp;Tobe</strain>
    </source>
</reference>
<dbReference type="InterPro" id="IPR029020">
    <property type="entry name" value="Ammonium/urea_transptr"/>
</dbReference>
<feature type="transmembrane region" description="Helical" evidence="5">
    <location>
        <begin position="27"/>
        <end position="52"/>
    </location>
</feature>
<sequence length="108" mass="11913">MQNSSLLQDAAYSYIEPGDGRTAGAQAGYQLIAVAVTVAIAVVTGFITGMIIKFPVLNKLTRDQYYDDAVYWEMPEDVQAHEQQNNKKDEDGKTVEAFVYDNSAVDQS</sequence>